<dbReference type="AlphaFoldDB" id="A0A8T9BTF0"/>
<feature type="region of interest" description="Disordered" evidence="6">
    <location>
        <begin position="144"/>
        <end position="188"/>
    </location>
</feature>
<dbReference type="GO" id="GO:0016755">
    <property type="term" value="F:aminoacyltransferase activity"/>
    <property type="evidence" value="ECO:0007669"/>
    <property type="project" value="TreeGrafter"/>
</dbReference>
<keyword evidence="3" id="KW-0812">Transmembrane</keyword>
<dbReference type="OrthoDB" id="5421852at2759"/>
<evidence type="ECO:0000256" key="6">
    <source>
        <dbReference type="SAM" id="MobiDB-lite"/>
    </source>
</evidence>
<reference evidence="8 9" key="1">
    <citation type="submission" date="2018-05" db="EMBL/GenBank/DDBJ databases">
        <title>Genome sequencing and assembly of the regulated plant pathogen Lachnellula willkommii and related sister species for the development of diagnostic species identification markers.</title>
        <authorList>
            <person name="Giroux E."/>
            <person name="Bilodeau G."/>
        </authorList>
    </citation>
    <scope>NUCLEOTIDE SEQUENCE [LARGE SCALE GENOMIC DNA]</scope>
    <source>
        <strain evidence="8 9">CBS 268.59</strain>
    </source>
</reference>
<evidence type="ECO:0000313" key="9">
    <source>
        <dbReference type="Proteomes" id="UP000469558"/>
    </source>
</evidence>
<keyword evidence="5" id="KW-0472">Membrane</keyword>
<keyword evidence="9" id="KW-1185">Reference proteome</keyword>
<keyword evidence="2" id="KW-1003">Cell membrane</keyword>
<evidence type="ECO:0000259" key="7">
    <source>
        <dbReference type="Pfam" id="PF09924"/>
    </source>
</evidence>
<dbReference type="EMBL" id="QGMK01002275">
    <property type="protein sequence ID" value="TVY59625.1"/>
    <property type="molecule type" value="Genomic_DNA"/>
</dbReference>
<sequence>MAITPRSQVTTTCRRYTDRVTQGRVQCHSHDRLKSLTPAPAPAPVLRGVLHESSVVYYDHNEPPLSPAANLVKFNLINRESFQFPVIVLPALHIQAKQQTTATFLVRRTFFFQLQKHTLAPPTSHAATATTSTDILVNMSSAQSNTETPMIGPTIGPEGLPVKANTKAKKATKKGNATPKPPPKPAQTFAEKIGSDLANGLVKDPKSLKQSLNLIDRVTFVKLPTATKTNPTTNTNTTLEEELSILSPRTPTQSEIQSRSSDEFGSASSVEFSTADAAHNKQHKKARQVFDLNDFTALASLQELIGRHGRVSHMGILDPSYTFFITKDRTAALYYKVKNKIAVVGGDPLCPLGLFPKVLAEFEMFRKKHGFGIAFMGAGETFVEYIRTQKWTTMCFATERVLNPMTNPVLHGKAGKSITRTSRNLLDPKKEGLTLEVYTPLLGKNAALQQQLVNVYEEWRDHRNDSKRPQAYITVYDPFALPELMTYIYTKDRSGTPNGFAALRILGSNKGYHLDPYVATPGAPKGITDLLLYSAMALLNTAQISYLSLGYEPLDDLGDIQGMHSSMAKISRKVHKKIFQGLHVAGKKDYHDKFHPDETQQSNLYLVFPPGIPSIRHMSGIVHVANIKLREVIFGMATGTGKSEADAPSEKSQEKTEQKTSPVPSIVIPTDSHEKDKVIISTTDIPEPHQDKPGAGDKLTVIGSLLRRRSYEKLSSLISQRKVQEEV</sequence>
<dbReference type="GO" id="GO:0055091">
    <property type="term" value="P:phospholipid homeostasis"/>
    <property type="evidence" value="ECO:0007669"/>
    <property type="project" value="TreeGrafter"/>
</dbReference>
<comment type="subcellular location">
    <subcellularLocation>
        <location evidence="1">Cell membrane</location>
        <topology evidence="1">Multi-pass membrane protein</topology>
    </subcellularLocation>
</comment>
<protein>
    <recommendedName>
        <fullName evidence="7">Phosphatidylglycerol lysyltransferase C-terminal domain-containing protein</fullName>
    </recommendedName>
</protein>
<feature type="region of interest" description="Disordered" evidence="6">
    <location>
        <begin position="640"/>
        <end position="672"/>
    </location>
</feature>
<name>A0A8T9BTF0_9HELO</name>
<dbReference type="GO" id="GO:0005886">
    <property type="term" value="C:plasma membrane"/>
    <property type="evidence" value="ECO:0007669"/>
    <property type="project" value="UniProtKB-SubCell"/>
</dbReference>
<accession>A0A8T9BTF0</accession>
<comment type="caution">
    <text evidence="8">The sequence shown here is derived from an EMBL/GenBank/DDBJ whole genome shotgun (WGS) entry which is preliminary data.</text>
</comment>
<gene>
    <name evidence="8" type="ORF">LSUE1_G009427</name>
</gene>
<dbReference type="Proteomes" id="UP000469558">
    <property type="component" value="Unassembled WGS sequence"/>
</dbReference>
<keyword evidence="4" id="KW-1133">Transmembrane helix</keyword>
<dbReference type="Pfam" id="PF09924">
    <property type="entry name" value="LPG_synthase_C"/>
    <property type="match status" value="1"/>
</dbReference>
<feature type="domain" description="Phosphatidylglycerol lysyltransferase C-terminal" evidence="7">
    <location>
        <begin position="309"/>
        <end position="600"/>
    </location>
</feature>
<evidence type="ECO:0000313" key="8">
    <source>
        <dbReference type="EMBL" id="TVY59625.1"/>
    </source>
</evidence>
<dbReference type="InterPro" id="IPR024320">
    <property type="entry name" value="LPG_synthase_C"/>
</dbReference>
<dbReference type="InterPro" id="IPR051211">
    <property type="entry name" value="PG_lysyltransferase"/>
</dbReference>
<dbReference type="PANTHER" id="PTHR34697">
    <property type="entry name" value="PHOSPHATIDYLGLYCEROL LYSYLTRANSFERASE"/>
    <property type="match status" value="1"/>
</dbReference>
<evidence type="ECO:0000256" key="5">
    <source>
        <dbReference type="ARBA" id="ARBA00023136"/>
    </source>
</evidence>
<feature type="compositionally biased region" description="Basic and acidic residues" evidence="6">
    <location>
        <begin position="643"/>
        <end position="658"/>
    </location>
</feature>
<evidence type="ECO:0000256" key="3">
    <source>
        <dbReference type="ARBA" id="ARBA00022692"/>
    </source>
</evidence>
<proteinExistence type="predicted"/>
<dbReference type="PANTHER" id="PTHR34697:SF2">
    <property type="entry name" value="PHOSPHATIDYLGLYCEROL LYSYLTRANSFERASE"/>
    <property type="match status" value="1"/>
</dbReference>
<organism evidence="8 9">
    <name type="scientific">Lachnellula suecica</name>
    <dbReference type="NCBI Taxonomy" id="602035"/>
    <lineage>
        <taxon>Eukaryota</taxon>
        <taxon>Fungi</taxon>
        <taxon>Dikarya</taxon>
        <taxon>Ascomycota</taxon>
        <taxon>Pezizomycotina</taxon>
        <taxon>Leotiomycetes</taxon>
        <taxon>Helotiales</taxon>
        <taxon>Lachnaceae</taxon>
        <taxon>Lachnellula</taxon>
    </lineage>
</organism>
<evidence type="ECO:0000256" key="2">
    <source>
        <dbReference type="ARBA" id="ARBA00022475"/>
    </source>
</evidence>
<evidence type="ECO:0000256" key="1">
    <source>
        <dbReference type="ARBA" id="ARBA00004651"/>
    </source>
</evidence>
<evidence type="ECO:0000256" key="4">
    <source>
        <dbReference type="ARBA" id="ARBA00022989"/>
    </source>
</evidence>